<dbReference type="EMBL" id="FRCL01000007">
    <property type="protein sequence ID" value="SHM81078.1"/>
    <property type="molecule type" value="Genomic_DNA"/>
</dbReference>
<dbReference type="Gene3D" id="3.40.50.2300">
    <property type="match status" value="1"/>
</dbReference>
<name>A0A1M7LTN1_9FLAO</name>
<proteinExistence type="predicted"/>
<evidence type="ECO:0000313" key="5">
    <source>
        <dbReference type="Proteomes" id="UP000184092"/>
    </source>
</evidence>
<sequence length="270" mass="30832">MNYSYIIIDDNQESFLNTKAVADGFSELIFVAAANNYNDGLNLILECKPDLIFLEIDPINKESNLSLALINELYRFLNVVPKIIVTTTSKDLAFDAIQYEVTDYLLKPLVNIDLVKLILKLNKSHASFQPPKEQTIILDEKPVSNTQQLPIVDEKPLILCIKSYGDYRYIDAKDICYLQADNNSTDIHLNNGEMITAFKTLKHFEGILSFPFIRIHNSYIVNRNYISRIHTGNTVCYIKNTTVKLPFSKSYKANVDQIISDFSNGNYLEI</sequence>
<dbReference type="Pfam" id="PF04397">
    <property type="entry name" value="LytTR"/>
    <property type="match status" value="1"/>
</dbReference>
<comment type="caution">
    <text evidence="1">Lacks conserved residue(s) required for the propagation of feature annotation.</text>
</comment>
<organism evidence="4 5">
    <name type="scientific">Flavobacterium xinjiangense</name>
    <dbReference type="NCBI Taxonomy" id="178356"/>
    <lineage>
        <taxon>Bacteria</taxon>
        <taxon>Pseudomonadati</taxon>
        <taxon>Bacteroidota</taxon>
        <taxon>Flavobacteriia</taxon>
        <taxon>Flavobacteriales</taxon>
        <taxon>Flavobacteriaceae</taxon>
        <taxon>Flavobacterium</taxon>
    </lineage>
</organism>
<dbReference type="GO" id="GO:0000156">
    <property type="term" value="F:phosphorelay response regulator activity"/>
    <property type="evidence" value="ECO:0007669"/>
    <property type="project" value="InterPro"/>
</dbReference>
<accession>A0A1M7LTN1</accession>
<dbReference type="InterPro" id="IPR007492">
    <property type="entry name" value="LytTR_DNA-bd_dom"/>
</dbReference>
<dbReference type="STRING" id="178356.SAMN05216269_107111"/>
<dbReference type="Gene3D" id="2.40.50.1020">
    <property type="entry name" value="LytTr DNA-binding domain"/>
    <property type="match status" value="1"/>
</dbReference>
<dbReference type="Proteomes" id="UP000184092">
    <property type="component" value="Unassembled WGS sequence"/>
</dbReference>
<dbReference type="GO" id="GO:0003677">
    <property type="term" value="F:DNA binding"/>
    <property type="evidence" value="ECO:0007669"/>
    <property type="project" value="InterPro"/>
</dbReference>
<dbReference type="RefSeq" id="WP_073209100.1">
    <property type="nucleotide sequence ID" value="NZ_FRCL01000007.1"/>
</dbReference>
<dbReference type="PROSITE" id="PS50930">
    <property type="entry name" value="HTH_LYTTR"/>
    <property type="match status" value="1"/>
</dbReference>
<dbReference type="OrthoDB" id="2168082at2"/>
<feature type="domain" description="Response regulatory" evidence="2">
    <location>
        <begin position="4"/>
        <end position="122"/>
    </location>
</feature>
<feature type="domain" description="HTH LytTR-type" evidence="3">
    <location>
        <begin position="159"/>
        <end position="261"/>
    </location>
</feature>
<evidence type="ECO:0000256" key="1">
    <source>
        <dbReference type="PROSITE-ProRule" id="PRU00169"/>
    </source>
</evidence>
<dbReference type="PANTHER" id="PTHR37299">
    <property type="entry name" value="TRANSCRIPTIONAL REGULATOR-RELATED"/>
    <property type="match status" value="1"/>
</dbReference>
<reference evidence="5" key="1">
    <citation type="submission" date="2016-11" db="EMBL/GenBank/DDBJ databases">
        <authorList>
            <person name="Varghese N."/>
            <person name="Submissions S."/>
        </authorList>
    </citation>
    <scope>NUCLEOTIDE SEQUENCE [LARGE SCALE GENOMIC DNA]</scope>
    <source>
        <strain evidence="5">CGMCC 1.2749</strain>
    </source>
</reference>
<dbReference type="InterPro" id="IPR046947">
    <property type="entry name" value="LytR-like"/>
</dbReference>
<dbReference type="AlphaFoldDB" id="A0A1M7LTN1"/>
<dbReference type="SUPFAM" id="SSF52172">
    <property type="entry name" value="CheY-like"/>
    <property type="match status" value="1"/>
</dbReference>
<evidence type="ECO:0000259" key="2">
    <source>
        <dbReference type="PROSITE" id="PS50110"/>
    </source>
</evidence>
<dbReference type="PANTHER" id="PTHR37299:SF1">
    <property type="entry name" value="STAGE 0 SPORULATION PROTEIN A HOMOLOG"/>
    <property type="match status" value="1"/>
</dbReference>
<gene>
    <name evidence="4" type="ORF">SAMN05216269_107111</name>
</gene>
<evidence type="ECO:0000313" key="4">
    <source>
        <dbReference type="EMBL" id="SHM81078.1"/>
    </source>
</evidence>
<dbReference type="PROSITE" id="PS50110">
    <property type="entry name" value="RESPONSE_REGULATORY"/>
    <property type="match status" value="1"/>
</dbReference>
<protein>
    <submittedName>
        <fullName evidence="4">Two component transcriptional regulator, LytTR family</fullName>
    </submittedName>
</protein>
<dbReference type="SMART" id="SM00850">
    <property type="entry name" value="LytTR"/>
    <property type="match status" value="1"/>
</dbReference>
<keyword evidence="5" id="KW-1185">Reference proteome</keyword>
<dbReference type="InterPro" id="IPR011006">
    <property type="entry name" value="CheY-like_superfamily"/>
</dbReference>
<dbReference type="InterPro" id="IPR001789">
    <property type="entry name" value="Sig_transdc_resp-reg_receiver"/>
</dbReference>
<evidence type="ECO:0000259" key="3">
    <source>
        <dbReference type="PROSITE" id="PS50930"/>
    </source>
</evidence>